<reference evidence="2 3" key="1">
    <citation type="submission" date="2023-08" db="EMBL/GenBank/DDBJ databases">
        <title>A Necator americanus chromosomal reference genome.</title>
        <authorList>
            <person name="Ilik V."/>
            <person name="Petrzelkova K.J."/>
            <person name="Pardy F."/>
            <person name="Fuh T."/>
            <person name="Niatou-Singa F.S."/>
            <person name="Gouil Q."/>
            <person name="Baker L."/>
            <person name="Ritchie M.E."/>
            <person name="Jex A.R."/>
            <person name="Gazzola D."/>
            <person name="Li H."/>
            <person name="Toshio Fujiwara R."/>
            <person name="Zhan B."/>
            <person name="Aroian R.V."/>
            <person name="Pafco B."/>
            <person name="Schwarz E.M."/>
        </authorList>
    </citation>
    <scope>NUCLEOTIDE SEQUENCE [LARGE SCALE GENOMIC DNA]</scope>
    <source>
        <strain evidence="2 3">Aroian</strain>
        <tissue evidence="2">Whole animal</tissue>
    </source>
</reference>
<dbReference type="InterPro" id="IPR039421">
    <property type="entry name" value="Type_1_exporter"/>
</dbReference>
<dbReference type="PANTHER" id="PTHR43394">
    <property type="entry name" value="ATP-DEPENDENT PERMEASE MDL1, MITOCHONDRIAL"/>
    <property type="match status" value="1"/>
</dbReference>
<gene>
    <name evidence="2" type="primary">Necator_chrI.g1403</name>
    <name evidence="2" type="ORF">RB195_005277</name>
</gene>
<dbReference type="EMBL" id="JAVFWL010000001">
    <property type="protein sequence ID" value="KAK6727491.1"/>
    <property type="molecule type" value="Genomic_DNA"/>
</dbReference>
<feature type="domain" description="ABC transporter" evidence="1">
    <location>
        <begin position="47"/>
        <end position="73"/>
    </location>
</feature>
<name>A0ABR1BM41_NECAM</name>
<dbReference type="PANTHER" id="PTHR43394:SF1">
    <property type="entry name" value="ATP-BINDING CASSETTE SUB-FAMILY B MEMBER 10, MITOCHONDRIAL"/>
    <property type="match status" value="1"/>
</dbReference>
<evidence type="ECO:0000313" key="2">
    <source>
        <dbReference type="EMBL" id="KAK6727491.1"/>
    </source>
</evidence>
<proteinExistence type="predicted"/>
<dbReference type="Pfam" id="PF00005">
    <property type="entry name" value="ABC_tran"/>
    <property type="match status" value="1"/>
</dbReference>
<comment type="caution">
    <text evidence="2">The sequence shown here is derived from an EMBL/GenBank/DDBJ whole genome shotgun (WGS) entry which is preliminary data.</text>
</comment>
<dbReference type="SUPFAM" id="SSF52540">
    <property type="entry name" value="P-loop containing nucleoside triphosphate hydrolases"/>
    <property type="match status" value="1"/>
</dbReference>
<dbReference type="InterPro" id="IPR027417">
    <property type="entry name" value="P-loop_NTPase"/>
</dbReference>
<evidence type="ECO:0000313" key="3">
    <source>
        <dbReference type="Proteomes" id="UP001303046"/>
    </source>
</evidence>
<protein>
    <recommendedName>
        <fullName evidence="1">ABC transporter domain-containing protein</fullName>
    </recommendedName>
</protein>
<evidence type="ECO:0000259" key="1">
    <source>
        <dbReference type="Pfam" id="PF00005"/>
    </source>
</evidence>
<sequence>MGVLFDRFIFIRLYSYQRDGDLFWMRHLRGYITNDLILQALTKAPKRGQKQRIGIARALVRKPAVLILDEATSALDAHSEGAIQESLKRVHRRVDIWPNGGLPIDRSEHPSPAFLECPADSAAVTVKTTFYVTKGTLQEAISITQTAILHFPVLVVDAYNPVIFYEHLLGIRGQDRMKDEFLVVRVKAVEGAFKQHSLACLPLFGDPAFRQVTREESRHGVDENWWKIFQMFRSYPAGT</sequence>
<organism evidence="2 3">
    <name type="scientific">Necator americanus</name>
    <name type="common">Human hookworm</name>
    <dbReference type="NCBI Taxonomy" id="51031"/>
    <lineage>
        <taxon>Eukaryota</taxon>
        <taxon>Metazoa</taxon>
        <taxon>Ecdysozoa</taxon>
        <taxon>Nematoda</taxon>
        <taxon>Chromadorea</taxon>
        <taxon>Rhabditida</taxon>
        <taxon>Rhabditina</taxon>
        <taxon>Rhabditomorpha</taxon>
        <taxon>Strongyloidea</taxon>
        <taxon>Ancylostomatidae</taxon>
        <taxon>Bunostominae</taxon>
        <taxon>Necator</taxon>
    </lineage>
</organism>
<dbReference type="Proteomes" id="UP001303046">
    <property type="component" value="Unassembled WGS sequence"/>
</dbReference>
<dbReference type="Gene3D" id="3.40.50.300">
    <property type="entry name" value="P-loop containing nucleotide triphosphate hydrolases"/>
    <property type="match status" value="1"/>
</dbReference>
<dbReference type="InterPro" id="IPR003439">
    <property type="entry name" value="ABC_transporter-like_ATP-bd"/>
</dbReference>
<keyword evidence="3" id="KW-1185">Reference proteome</keyword>
<accession>A0ABR1BM41</accession>